<dbReference type="Proteomes" id="UP000324222">
    <property type="component" value="Unassembled WGS sequence"/>
</dbReference>
<dbReference type="AlphaFoldDB" id="A0A5B7E6B5"/>
<accession>A0A5B7E6B5</accession>
<comment type="caution">
    <text evidence="1">The sequence shown here is derived from an EMBL/GenBank/DDBJ whole genome shotgun (WGS) entry which is preliminary data.</text>
</comment>
<keyword evidence="2" id="KW-1185">Reference proteome</keyword>
<protein>
    <submittedName>
        <fullName evidence="1">Uncharacterized protein</fullName>
    </submittedName>
</protein>
<evidence type="ECO:0000313" key="2">
    <source>
        <dbReference type="Proteomes" id="UP000324222"/>
    </source>
</evidence>
<name>A0A5B7E6B5_PORTR</name>
<sequence length="102" mass="10392">MVELRASKSTTCEGSMELASPVPLSTSGPSLLTTAWCPRAVTVASATSPSLTTWQCSSSFSSSTSELVMGLSTCSAASSRISSTVSPCLCICILPKSTHAAL</sequence>
<proteinExistence type="predicted"/>
<dbReference type="EMBL" id="VSRR010001993">
    <property type="protein sequence ID" value="MPC28959.1"/>
    <property type="molecule type" value="Genomic_DNA"/>
</dbReference>
<reference evidence="1 2" key="1">
    <citation type="submission" date="2019-05" db="EMBL/GenBank/DDBJ databases">
        <title>Another draft genome of Portunus trituberculatus and its Hox gene families provides insights of decapod evolution.</title>
        <authorList>
            <person name="Jeong J.-H."/>
            <person name="Song I."/>
            <person name="Kim S."/>
            <person name="Choi T."/>
            <person name="Kim D."/>
            <person name="Ryu S."/>
            <person name="Kim W."/>
        </authorList>
    </citation>
    <scope>NUCLEOTIDE SEQUENCE [LARGE SCALE GENOMIC DNA]</scope>
    <source>
        <tissue evidence="1">Muscle</tissue>
    </source>
</reference>
<organism evidence="1 2">
    <name type="scientific">Portunus trituberculatus</name>
    <name type="common">Swimming crab</name>
    <name type="synonym">Neptunus trituberculatus</name>
    <dbReference type="NCBI Taxonomy" id="210409"/>
    <lineage>
        <taxon>Eukaryota</taxon>
        <taxon>Metazoa</taxon>
        <taxon>Ecdysozoa</taxon>
        <taxon>Arthropoda</taxon>
        <taxon>Crustacea</taxon>
        <taxon>Multicrustacea</taxon>
        <taxon>Malacostraca</taxon>
        <taxon>Eumalacostraca</taxon>
        <taxon>Eucarida</taxon>
        <taxon>Decapoda</taxon>
        <taxon>Pleocyemata</taxon>
        <taxon>Brachyura</taxon>
        <taxon>Eubrachyura</taxon>
        <taxon>Portunoidea</taxon>
        <taxon>Portunidae</taxon>
        <taxon>Portuninae</taxon>
        <taxon>Portunus</taxon>
    </lineage>
</organism>
<evidence type="ECO:0000313" key="1">
    <source>
        <dbReference type="EMBL" id="MPC28959.1"/>
    </source>
</evidence>
<gene>
    <name evidence="1" type="ORF">E2C01_022175</name>
</gene>